<evidence type="ECO:0000256" key="6">
    <source>
        <dbReference type="ARBA" id="ARBA00022918"/>
    </source>
</evidence>
<dbReference type="AlphaFoldDB" id="A0AAV4C0D7"/>
<feature type="domain" description="Reverse transcriptase RNase H-like" evidence="7">
    <location>
        <begin position="79"/>
        <end position="137"/>
    </location>
</feature>
<dbReference type="Pfam" id="PF17917">
    <property type="entry name" value="RT_RNaseH"/>
    <property type="match status" value="1"/>
</dbReference>
<keyword evidence="9" id="KW-1185">Reference proteome</keyword>
<keyword evidence="6" id="KW-0695">RNA-directed DNA polymerase</keyword>
<proteinExistence type="predicted"/>
<keyword evidence="2" id="KW-0548">Nucleotidyltransferase</keyword>
<dbReference type="Proteomes" id="UP000735302">
    <property type="component" value="Unassembled WGS sequence"/>
</dbReference>
<dbReference type="SUPFAM" id="SSF56672">
    <property type="entry name" value="DNA/RNA polymerases"/>
    <property type="match status" value="1"/>
</dbReference>
<sequence length="206" mass="22822">MVARVQLQQMRQDRDEPIRAFAARLRGQAGVCNFSIKCPCGTYVDYSDVMVRDILIKGLSDEEIRLDILGEPFCCKTGWRITLVGSRFTSGAESRYAPIEGEALAVVDALDKARHFTLGCDDLIIAVDHKPLLKLFGDCCLDDIPNPRLRNLKEKSLRYRFRVVHIPGLHHAAADAISRKPVGNPTTLPLPDDVASIDPVPGDSQL</sequence>
<dbReference type="GO" id="GO:0004519">
    <property type="term" value="F:endonuclease activity"/>
    <property type="evidence" value="ECO:0007669"/>
    <property type="project" value="UniProtKB-KW"/>
</dbReference>
<dbReference type="PANTHER" id="PTHR34072">
    <property type="entry name" value="ENZYMATIC POLYPROTEIN-RELATED"/>
    <property type="match status" value="1"/>
</dbReference>
<evidence type="ECO:0000256" key="4">
    <source>
        <dbReference type="ARBA" id="ARBA00022759"/>
    </source>
</evidence>
<evidence type="ECO:0000256" key="2">
    <source>
        <dbReference type="ARBA" id="ARBA00022695"/>
    </source>
</evidence>
<dbReference type="EMBL" id="BLXT01005778">
    <property type="protein sequence ID" value="GFO25984.1"/>
    <property type="molecule type" value="Genomic_DNA"/>
</dbReference>
<keyword evidence="5" id="KW-0378">Hydrolase</keyword>
<keyword evidence="1" id="KW-0808">Transferase</keyword>
<accession>A0AAV4C0D7</accession>
<evidence type="ECO:0000256" key="5">
    <source>
        <dbReference type="ARBA" id="ARBA00022801"/>
    </source>
</evidence>
<dbReference type="InterPro" id="IPR041373">
    <property type="entry name" value="RT_RNaseH"/>
</dbReference>
<dbReference type="GO" id="GO:0016787">
    <property type="term" value="F:hydrolase activity"/>
    <property type="evidence" value="ECO:0007669"/>
    <property type="project" value="UniProtKB-KW"/>
</dbReference>
<gene>
    <name evidence="8" type="ORF">PoB_005248900</name>
</gene>
<evidence type="ECO:0000313" key="8">
    <source>
        <dbReference type="EMBL" id="GFO25984.1"/>
    </source>
</evidence>
<organism evidence="8 9">
    <name type="scientific">Plakobranchus ocellatus</name>
    <dbReference type="NCBI Taxonomy" id="259542"/>
    <lineage>
        <taxon>Eukaryota</taxon>
        <taxon>Metazoa</taxon>
        <taxon>Spiralia</taxon>
        <taxon>Lophotrochozoa</taxon>
        <taxon>Mollusca</taxon>
        <taxon>Gastropoda</taxon>
        <taxon>Heterobranchia</taxon>
        <taxon>Euthyneura</taxon>
        <taxon>Panpulmonata</taxon>
        <taxon>Sacoglossa</taxon>
        <taxon>Placobranchoidea</taxon>
        <taxon>Plakobranchidae</taxon>
        <taxon>Plakobranchus</taxon>
    </lineage>
</organism>
<reference evidence="8 9" key="1">
    <citation type="journal article" date="2021" name="Elife">
        <title>Chloroplast acquisition without the gene transfer in kleptoplastic sea slugs, Plakobranchus ocellatus.</title>
        <authorList>
            <person name="Maeda T."/>
            <person name="Takahashi S."/>
            <person name="Yoshida T."/>
            <person name="Shimamura S."/>
            <person name="Takaki Y."/>
            <person name="Nagai Y."/>
            <person name="Toyoda A."/>
            <person name="Suzuki Y."/>
            <person name="Arimoto A."/>
            <person name="Ishii H."/>
            <person name="Satoh N."/>
            <person name="Nishiyama T."/>
            <person name="Hasebe M."/>
            <person name="Maruyama T."/>
            <person name="Minagawa J."/>
            <person name="Obokata J."/>
            <person name="Shigenobu S."/>
        </authorList>
    </citation>
    <scope>NUCLEOTIDE SEQUENCE [LARGE SCALE GENOMIC DNA]</scope>
</reference>
<evidence type="ECO:0000259" key="7">
    <source>
        <dbReference type="Pfam" id="PF17917"/>
    </source>
</evidence>
<keyword evidence="4" id="KW-0255">Endonuclease</keyword>
<keyword evidence="3" id="KW-0540">Nuclease</keyword>
<name>A0AAV4C0D7_9GAST</name>
<comment type="caution">
    <text evidence="8">The sequence shown here is derived from an EMBL/GenBank/DDBJ whole genome shotgun (WGS) entry which is preliminary data.</text>
</comment>
<dbReference type="InterPro" id="IPR043502">
    <property type="entry name" value="DNA/RNA_pol_sf"/>
</dbReference>
<evidence type="ECO:0000256" key="1">
    <source>
        <dbReference type="ARBA" id="ARBA00022679"/>
    </source>
</evidence>
<evidence type="ECO:0000256" key="3">
    <source>
        <dbReference type="ARBA" id="ARBA00022722"/>
    </source>
</evidence>
<protein>
    <submittedName>
        <fullName evidence="8">Enzymatic polyprotein</fullName>
    </submittedName>
</protein>
<dbReference type="GO" id="GO:0003964">
    <property type="term" value="F:RNA-directed DNA polymerase activity"/>
    <property type="evidence" value="ECO:0007669"/>
    <property type="project" value="UniProtKB-KW"/>
</dbReference>
<evidence type="ECO:0000313" key="9">
    <source>
        <dbReference type="Proteomes" id="UP000735302"/>
    </source>
</evidence>